<feature type="domain" description="GGDEF" evidence="3">
    <location>
        <begin position="433"/>
        <end position="562"/>
    </location>
</feature>
<evidence type="ECO:0000313" key="5">
    <source>
        <dbReference type="Proteomes" id="UP000055060"/>
    </source>
</evidence>
<dbReference type="PANTHER" id="PTHR44757">
    <property type="entry name" value="DIGUANYLATE CYCLASE DGCP"/>
    <property type="match status" value="1"/>
</dbReference>
<dbReference type="PROSITE" id="PS50112">
    <property type="entry name" value="PAS"/>
    <property type="match status" value="2"/>
</dbReference>
<evidence type="ECO:0000259" key="1">
    <source>
        <dbReference type="PROSITE" id="PS50112"/>
    </source>
</evidence>
<dbReference type="STRING" id="360412.LARV_00677"/>
<feature type="domain" description="PAS" evidence="1">
    <location>
        <begin position="147"/>
        <end position="194"/>
    </location>
</feature>
<name>A0A0S7BCK2_9CHLR</name>
<feature type="domain" description="PAS" evidence="1">
    <location>
        <begin position="277"/>
        <end position="313"/>
    </location>
</feature>
<dbReference type="InterPro" id="IPR029787">
    <property type="entry name" value="Nucleotide_cyclase"/>
</dbReference>
<dbReference type="InterPro" id="IPR000160">
    <property type="entry name" value="GGDEF_dom"/>
</dbReference>
<dbReference type="SMART" id="SM00086">
    <property type="entry name" value="PAC"/>
    <property type="match status" value="3"/>
</dbReference>
<dbReference type="SMART" id="SM00091">
    <property type="entry name" value="PAS"/>
    <property type="match status" value="3"/>
</dbReference>
<reference evidence="4" key="1">
    <citation type="submission" date="2015-07" db="EMBL/GenBank/DDBJ databases">
        <title>Draft Genome Sequences of Anaerolinea thermolimosa IMO-1, Bellilinea caldifistulae GOMI-1, Leptolinea tardivitalis YMTK-2, Levilinea saccharolytica KIBI-1,Longilinea arvoryzae KOME-1, Previously Described as Members of the Anaerolineaceae (Chloroflexi).</title>
        <authorList>
            <person name="Sekiguchi Y."/>
            <person name="Ohashi A."/>
            <person name="Matsuura N."/>
            <person name="Tourlousse M.D."/>
        </authorList>
    </citation>
    <scope>NUCLEOTIDE SEQUENCE [LARGE SCALE GENOMIC DNA]</scope>
    <source>
        <strain evidence="4">KOME-1</strain>
    </source>
</reference>
<dbReference type="NCBIfam" id="TIGR00254">
    <property type="entry name" value="GGDEF"/>
    <property type="match status" value="1"/>
</dbReference>
<evidence type="ECO:0000259" key="2">
    <source>
        <dbReference type="PROSITE" id="PS50113"/>
    </source>
</evidence>
<sequence length="575" mass="64513">MMRAWVDHTEVGMGMAIADDNGRLFEQFFDSYLQELYIFHPTTLAFEAINRAARQNLGYIDEQLKRMTVADLVPEFILETFESLLQPLVRGDQEQVVIDTYIRRQDGSLYPGEVNIQLFGYNGEKHCLALINDLSKVEGLEDCLREKEMTLNAVMDAAQDAVIMLDGSGNVTYWNRAAEDLFGFSREEILGKELHNLITVEGWTAEVYGRAFREFQASGGGVLVGNIIEVTAKKKDGREVEVALSLSALKIQNSWHAIGIVRDISQQNQSKRELESSRQKYLDLAENAPIGILACDLEGNITFVNQRALDILGSPGSEETRKINLLTFPLLIKHGFSRNLAECLQKNTASSFELSYKSKWNRQVWLKVYTKPQISQGAAVGAQIIIDDISERKQLEEKLLNLSITDNLTEAYNRRYFIQRLEAEIDRNRRAGNPFSVIMADIDHFKTINDRLGHDRGDVALKKITSEMIRKIRKMDTLARWGGDEFMLLTAETTVEQAGVVAERIRGSLCDLNIPEVGIVTASFGVVAGYAGDTVDSIVQRVDGALYQAKSAGRNCVKLVDAFSLQPPEQRQSGQ</sequence>
<dbReference type="RefSeq" id="WP_083522295.1">
    <property type="nucleotide sequence ID" value="NZ_DF967972.1"/>
</dbReference>
<dbReference type="NCBIfam" id="TIGR00229">
    <property type="entry name" value="sensory_box"/>
    <property type="match status" value="3"/>
</dbReference>
<dbReference type="InterPro" id="IPR001610">
    <property type="entry name" value="PAC"/>
</dbReference>
<dbReference type="InterPro" id="IPR000014">
    <property type="entry name" value="PAS"/>
</dbReference>
<dbReference type="Gene3D" id="3.30.70.270">
    <property type="match status" value="1"/>
</dbReference>
<organism evidence="4">
    <name type="scientific">Longilinea arvoryzae</name>
    <dbReference type="NCBI Taxonomy" id="360412"/>
    <lineage>
        <taxon>Bacteria</taxon>
        <taxon>Bacillati</taxon>
        <taxon>Chloroflexota</taxon>
        <taxon>Anaerolineae</taxon>
        <taxon>Anaerolineales</taxon>
        <taxon>Anaerolineaceae</taxon>
        <taxon>Longilinea</taxon>
    </lineage>
</organism>
<dbReference type="Pfam" id="PF13426">
    <property type="entry name" value="PAS_9"/>
    <property type="match status" value="2"/>
</dbReference>
<dbReference type="PANTHER" id="PTHR44757:SF2">
    <property type="entry name" value="BIOFILM ARCHITECTURE MAINTENANCE PROTEIN MBAA"/>
    <property type="match status" value="1"/>
</dbReference>
<dbReference type="CDD" id="cd00130">
    <property type="entry name" value="PAS"/>
    <property type="match status" value="3"/>
</dbReference>
<dbReference type="SUPFAM" id="SSF55073">
    <property type="entry name" value="Nucleotide cyclase"/>
    <property type="match status" value="1"/>
</dbReference>
<evidence type="ECO:0000313" key="4">
    <source>
        <dbReference type="EMBL" id="GAP12937.1"/>
    </source>
</evidence>
<dbReference type="SMART" id="SM00267">
    <property type="entry name" value="GGDEF"/>
    <property type="match status" value="1"/>
</dbReference>
<dbReference type="InterPro" id="IPR035965">
    <property type="entry name" value="PAS-like_dom_sf"/>
</dbReference>
<dbReference type="PROSITE" id="PS50113">
    <property type="entry name" value="PAC"/>
    <property type="match status" value="1"/>
</dbReference>
<dbReference type="FunFam" id="3.30.70.270:FF:000001">
    <property type="entry name" value="Diguanylate cyclase domain protein"/>
    <property type="match status" value="1"/>
</dbReference>
<protein>
    <submittedName>
        <fullName evidence="4">Protein containg PAS domain S-box</fullName>
    </submittedName>
</protein>
<accession>A0A0S7BCK2</accession>
<dbReference type="Pfam" id="PF00990">
    <property type="entry name" value="GGDEF"/>
    <property type="match status" value="1"/>
</dbReference>
<dbReference type="CDD" id="cd01949">
    <property type="entry name" value="GGDEF"/>
    <property type="match status" value="1"/>
</dbReference>
<dbReference type="Proteomes" id="UP000055060">
    <property type="component" value="Unassembled WGS sequence"/>
</dbReference>
<dbReference type="AlphaFoldDB" id="A0A0S7BCK2"/>
<dbReference type="InterPro" id="IPR052155">
    <property type="entry name" value="Biofilm_reg_signaling"/>
</dbReference>
<dbReference type="EMBL" id="DF967972">
    <property type="protein sequence ID" value="GAP12937.1"/>
    <property type="molecule type" value="Genomic_DNA"/>
</dbReference>
<gene>
    <name evidence="4" type="ORF">LARV_00677</name>
</gene>
<dbReference type="InterPro" id="IPR000700">
    <property type="entry name" value="PAS-assoc_C"/>
</dbReference>
<keyword evidence="5" id="KW-1185">Reference proteome</keyword>
<evidence type="ECO:0000259" key="3">
    <source>
        <dbReference type="PROSITE" id="PS50887"/>
    </source>
</evidence>
<dbReference type="InterPro" id="IPR043128">
    <property type="entry name" value="Rev_trsase/Diguanyl_cyclase"/>
</dbReference>
<dbReference type="Gene3D" id="3.30.450.20">
    <property type="entry name" value="PAS domain"/>
    <property type="match status" value="3"/>
</dbReference>
<dbReference type="OrthoDB" id="138436at2"/>
<dbReference type="SUPFAM" id="SSF55785">
    <property type="entry name" value="PYP-like sensor domain (PAS domain)"/>
    <property type="match status" value="3"/>
</dbReference>
<proteinExistence type="predicted"/>
<dbReference type="PROSITE" id="PS50887">
    <property type="entry name" value="GGDEF"/>
    <property type="match status" value="1"/>
</dbReference>
<feature type="domain" description="PAC" evidence="2">
    <location>
        <begin position="226"/>
        <end position="276"/>
    </location>
</feature>
<dbReference type="Pfam" id="PF13188">
    <property type="entry name" value="PAS_8"/>
    <property type="match status" value="1"/>
</dbReference>